<accession>A0A7J4XJ83</accession>
<dbReference type="SUPFAM" id="SSF56300">
    <property type="entry name" value="Metallo-dependent phosphatases"/>
    <property type="match status" value="1"/>
</dbReference>
<dbReference type="AlphaFoldDB" id="A0A7J4XJ83"/>
<dbReference type="Pfam" id="PF00149">
    <property type="entry name" value="Metallophos"/>
    <property type="match status" value="1"/>
</dbReference>
<sequence>MKRKNMNAFLACLFLFSGCDIIDYHPYDVRIKGETDINAKNIEKIEANCKDKTTIRFVAMGDSQRWYDETEKCINSINEMEDIDFVLHGGDVSDFGLTDEFLWQRDIMNGLKVPYVVLLGNHDCLGTGKDTYMKVFGPTNFAFIAGNVKFVCLNTNALEFDYSEPIPDFNFIEKQWTERQDEFEKTVVAMHGRPGSDVFNNNVSKVFQRYITQYPGLQFCINAHDHRSTADDLFEDGIIYYGSDCMKHRSYLLFTITPDNYTYEVVYF</sequence>
<feature type="domain" description="Calcineurin-like phosphoesterase" evidence="1">
    <location>
        <begin position="55"/>
        <end position="227"/>
    </location>
</feature>
<dbReference type="EMBL" id="VWMK01000009">
    <property type="protein sequence ID" value="KAA3765507.1"/>
    <property type="molecule type" value="Genomic_DNA"/>
</dbReference>
<name>A0A7J4XJ83_9BACE</name>
<dbReference type="GO" id="GO:0016787">
    <property type="term" value="F:hydrolase activity"/>
    <property type="evidence" value="ECO:0007669"/>
    <property type="project" value="InterPro"/>
</dbReference>
<evidence type="ECO:0000259" key="1">
    <source>
        <dbReference type="Pfam" id="PF00149"/>
    </source>
</evidence>
<dbReference type="Proteomes" id="UP000422221">
    <property type="component" value="Unassembled WGS sequence"/>
</dbReference>
<proteinExistence type="predicted"/>
<evidence type="ECO:0000313" key="3">
    <source>
        <dbReference type="Proteomes" id="UP000422221"/>
    </source>
</evidence>
<dbReference type="PROSITE" id="PS51257">
    <property type="entry name" value="PROKAR_LIPOPROTEIN"/>
    <property type="match status" value="1"/>
</dbReference>
<gene>
    <name evidence="2" type="ORF">F3F73_10810</name>
</gene>
<comment type="caution">
    <text evidence="2">The sequence shown here is derived from an EMBL/GenBank/DDBJ whole genome shotgun (WGS) entry which is preliminary data.</text>
</comment>
<dbReference type="PANTHER" id="PTHR43143:SF1">
    <property type="entry name" value="SERINE_THREONINE-PROTEIN PHOSPHATASE CPPED1"/>
    <property type="match status" value="1"/>
</dbReference>
<protein>
    <submittedName>
        <fullName evidence="2">Metallophosphoesterase</fullName>
    </submittedName>
</protein>
<organism evidence="2 3">
    <name type="scientific">Bacteroides salyersiae</name>
    <dbReference type="NCBI Taxonomy" id="291644"/>
    <lineage>
        <taxon>Bacteria</taxon>
        <taxon>Pseudomonadati</taxon>
        <taxon>Bacteroidota</taxon>
        <taxon>Bacteroidia</taxon>
        <taxon>Bacteroidales</taxon>
        <taxon>Bacteroidaceae</taxon>
        <taxon>Bacteroides</taxon>
    </lineage>
</organism>
<dbReference type="InterPro" id="IPR051918">
    <property type="entry name" value="STPP_CPPED1"/>
</dbReference>
<reference evidence="2 3" key="1">
    <citation type="journal article" date="2019" name="Nat. Med.">
        <title>A library of human gut bacterial isolates paired with longitudinal multiomics data enables mechanistic microbiome research.</title>
        <authorList>
            <person name="Poyet M."/>
            <person name="Groussin M."/>
            <person name="Gibbons S.M."/>
            <person name="Avila-Pacheco J."/>
            <person name="Jiang X."/>
            <person name="Kearney S.M."/>
            <person name="Perrotta A.R."/>
            <person name="Berdy B."/>
            <person name="Zhao S."/>
            <person name="Lieberman T.D."/>
            <person name="Swanson P.K."/>
            <person name="Smith M."/>
            <person name="Roesemann S."/>
            <person name="Alexander J.E."/>
            <person name="Rich S.A."/>
            <person name="Livny J."/>
            <person name="Vlamakis H."/>
            <person name="Clish C."/>
            <person name="Bullock K."/>
            <person name="Deik A."/>
            <person name="Scott J."/>
            <person name="Pierce K.A."/>
            <person name="Xavier R.J."/>
            <person name="Alm E.J."/>
        </authorList>
    </citation>
    <scope>NUCLEOTIDE SEQUENCE [LARGE SCALE GENOMIC DNA]</scope>
    <source>
        <strain evidence="2 3">BIOML-A10</strain>
    </source>
</reference>
<evidence type="ECO:0000313" key="2">
    <source>
        <dbReference type="EMBL" id="KAA3765507.1"/>
    </source>
</evidence>
<dbReference type="Gene3D" id="3.60.21.10">
    <property type="match status" value="1"/>
</dbReference>
<dbReference type="InterPro" id="IPR029052">
    <property type="entry name" value="Metallo-depent_PP-like"/>
</dbReference>
<dbReference type="PANTHER" id="PTHR43143">
    <property type="entry name" value="METALLOPHOSPHOESTERASE, CALCINEURIN SUPERFAMILY"/>
    <property type="match status" value="1"/>
</dbReference>
<dbReference type="InterPro" id="IPR004843">
    <property type="entry name" value="Calcineurin-like_PHP"/>
</dbReference>
<dbReference type="RefSeq" id="WP_130058802.1">
    <property type="nucleotide sequence ID" value="NZ_CP072243.1"/>
</dbReference>